<dbReference type="Pfam" id="PF14065">
    <property type="entry name" value="Pvc16_N"/>
    <property type="match status" value="1"/>
</dbReference>
<dbReference type="RefSeq" id="WP_092060865.1">
    <property type="nucleotide sequence ID" value="NZ_FOJU01000001.1"/>
</dbReference>
<dbReference type="OrthoDB" id="527247at2"/>
<dbReference type="STRING" id="871651.SAMN05421688_0856"/>
<dbReference type="EMBL" id="FOJU01000001">
    <property type="protein sequence ID" value="SFA78393.1"/>
    <property type="molecule type" value="Genomic_DNA"/>
</dbReference>
<keyword evidence="3" id="KW-1185">Reference proteome</keyword>
<dbReference type="Gene3D" id="2.60.40.10">
    <property type="entry name" value="Immunoglobulins"/>
    <property type="match status" value="1"/>
</dbReference>
<sequence length="376" mass="39478">MPLANSRNAIGAVGQILQAQLAARTSTANVTIGRVEAAAATDGPKLNLFLYQIDVEGHLRNTPLDAGQKPPVWLVLRYLMTAFDLERDSDSANAHSLLGEGVLALEEMNYQRPTAVQLTDNPEPLKISLDNGNVELLSRVMQGTDERYRLSAAFQIRPIMIAPEAPPDYAPLVHSVGPPQAEGVTVMPSMGPVLEALSPTAFDAGDTVTLLGSGLDSATQFVCLDDTPFPVTAAPNGTVQAMIPADTTLSPGSYAVSAARERPSGRIFASNALTVALRPTLQSAAPVLPLTDEGGGLFSGDLTLTGVRLGGPDDAIFVAFWRDGAVILMLEATGIATQDSLTVTVQPDQALDAGIYTVLLRANGAQALATPQVDWS</sequence>
<dbReference type="InterPro" id="IPR013783">
    <property type="entry name" value="Ig-like_fold"/>
</dbReference>
<protein>
    <recommendedName>
        <fullName evidence="1">Pvc16 N-terminal domain-containing protein</fullName>
    </recommendedName>
</protein>
<dbReference type="CDD" id="cd00102">
    <property type="entry name" value="IPT"/>
    <property type="match status" value="1"/>
</dbReference>
<dbReference type="AlphaFoldDB" id="A0A1I0VQX8"/>
<feature type="domain" description="Pvc16 N-terminal" evidence="1">
    <location>
        <begin position="13"/>
        <end position="174"/>
    </location>
</feature>
<proteinExistence type="predicted"/>
<name>A0A1I0VQX8_9RHOB</name>
<dbReference type="SUPFAM" id="SSF81296">
    <property type="entry name" value="E set domains"/>
    <property type="match status" value="1"/>
</dbReference>
<dbReference type="Proteomes" id="UP000198796">
    <property type="component" value="Unassembled WGS sequence"/>
</dbReference>
<dbReference type="InterPro" id="IPR014756">
    <property type="entry name" value="Ig_E-set"/>
</dbReference>
<reference evidence="2 3" key="1">
    <citation type="submission" date="2016-10" db="EMBL/GenBank/DDBJ databases">
        <authorList>
            <person name="de Groot N.N."/>
        </authorList>
    </citation>
    <scope>NUCLEOTIDE SEQUENCE [LARGE SCALE GENOMIC DNA]</scope>
    <source>
        <strain evidence="2 3">DSM 29316</strain>
    </source>
</reference>
<evidence type="ECO:0000313" key="2">
    <source>
        <dbReference type="EMBL" id="SFA78393.1"/>
    </source>
</evidence>
<accession>A0A1I0VQX8</accession>
<evidence type="ECO:0000259" key="1">
    <source>
        <dbReference type="Pfam" id="PF14065"/>
    </source>
</evidence>
<gene>
    <name evidence="2" type="ORF">SAMN05421688_0856</name>
</gene>
<evidence type="ECO:0000313" key="3">
    <source>
        <dbReference type="Proteomes" id="UP000198796"/>
    </source>
</evidence>
<dbReference type="InterPro" id="IPR025351">
    <property type="entry name" value="Pvc16_N"/>
</dbReference>
<organism evidence="2 3">
    <name type="scientific">Poseidonocella pacifica</name>
    <dbReference type="NCBI Taxonomy" id="871651"/>
    <lineage>
        <taxon>Bacteria</taxon>
        <taxon>Pseudomonadati</taxon>
        <taxon>Pseudomonadota</taxon>
        <taxon>Alphaproteobacteria</taxon>
        <taxon>Rhodobacterales</taxon>
        <taxon>Roseobacteraceae</taxon>
        <taxon>Poseidonocella</taxon>
    </lineage>
</organism>